<organism evidence="3 4">
    <name type="scientific">Clostridium collagenovorans DSM 3089</name>
    <dbReference type="NCBI Taxonomy" id="1121306"/>
    <lineage>
        <taxon>Bacteria</taxon>
        <taxon>Bacillati</taxon>
        <taxon>Bacillota</taxon>
        <taxon>Clostridia</taxon>
        <taxon>Eubacteriales</taxon>
        <taxon>Clostridiaceae</taxon>
        <taxon>Clostridium</taxon>
    </lineage>
</organism>
<feature type="active site" description="Acyl-thioester intermediate" evidence="2">
    <location>
        <position position="171"/>
    </location>
</feature>
<dbReference type="SUPFAM" id="SSF63817">
    <property type="entry name" value="Sortase"/>
    <property type="match status" value="1"/>
</dbReference>
<dbReference type="NCBIfam" id="TIGR01076">
    <property type="entry name" value="sortase_fam"/>
    <property type="match status" value="1"/>
</dbReference>
<dbReference type="GO" id="GO:0016787">
    <property type="term" value="F:hydrolase activity"/>
    <property type="evidence" value="ECO:0007669"/>
    <property type="project" value="UniProtKB-KW"/>
</dbReference>
<dbReference type="InterPro" id="IPR005754">
    <property type="entry name" value="Sortase"/>
</dbReference>
<protein>
    <submittedName>
        <fullName evidence="3">Sortase A</fullName>
    </submittedName>
</protein>
<evidence type="ECO:0000256" key="1">
    <source>
        <dbReference type="ARBA" id="ARBA00022801"/>
    </source>
</evidence>
<dbReference type="EMBL" id="FQXP01000010">
    <property type="protein sequence ID" value="SHI04324.1"/>
    <property type="molecule type" value="Genomic_DNA"/>
</dbReference>
<gene>
    <name evidence="3" type="ORF">SAMN02745196_02495</name>
</gene>
<keyword evidence="4" id="KW-1185">Reference proteome</keyword>
<dbReference type="AlphaFoldDB" id="A0A1M5XXL1"/>
<evidence type="ECO:0000256" key="2">
    <source>
        <dbReference type="PIRSR" id="PIRSR605754-1"/>
    </source>
</evidence>
<sequence length="187" mass="21318">MKKNIARVFLVIGLILIAASLIFKFNSKTEEYKSKKEFKERIKKFEENKEGEEDIKLSNSQLALIDIPSLKISSVISDGVEDEVIKYYVGHFKETAYLGQNGNFCVAGHSSNIYSEVFNNLEDINLGDSIEIRTISQKYIYKVSDKFKVSPKDVQVLEQDISKKEMTIVTCTKDGSERFIVKANLQE</sequence>
<reference evidence="3 4" key="1">
    <citation type="submission" date="2016-11" db="EMBL/GenBank/DDBJ databases">
        <authorList>
            <person name="Jaros S."/>
            <person name="Januszkiewicz K."/>
            <person name="Wedrychowicz H."/>
        </authorList>
    </citation>
    <scope>NUCLEOTIDE SEQUENCE [LARGE SCALE GENOMIC DNA]</scope>
    <source>
        <strain evidence="3 4">DSM 3089</strain>
    </source>
</reference>
<dbReference type="Proteomes" id="UP000184526">
    <property type="component" value="Unassembled WGS sequence"/>
</dbReference>
<feature type="active site" description="Proton donor/acceptor" evidence="2">
    <location>
        <position position="109"/>
    </location>
</feature>
<dbReference type="RefSeq" id="WP_072832346.1">
    <property type="nucleotide sequence ID" value="NZ_FQXP01000010.1"/>
</dbReference>
<dbReference type="Gene3D" id="2.40.260.10">
    <property type="entry name" value="Sortase"/>
    <property type="match status" value="1"/>
</dbReference>
<keyword evidence="1" id="KW-0378">Hydrolase</keyword>
<name>A0A1M5XXL1_9CLOT</name>
<dbReference type="OrthoDB" id="154054at2"/>
<proteinExistence type="predicted"/>
<dbReference type="Pfam" id="PF04203">
    <property type="entry name" value="Sortase"/>
    <property type="match status" value="1"/>
</dbReference>
<dbReference type="STRING" id="1121306.SAMN02745196_02495"/>
<dbReference type="InterPro" id="IPR042000">
    <property type="entry name" value="Sortase_D_2"/>
</dbReference>
<dbReference type="InterPro" id="IPR023365">
    <property type="entry name" value="Sortase_dom-sf"/>
</dbReference>
<accession>A0A1M5XXL1</accession>
<dbReference type="CDD" id="cd06166">
    <property type="entry name" value="Sortase_D_2"/>
    <property type="match status" value="1"/>
</dbReference>
<evidence type="ECO:0000313" key="4">
    <source>
        <dbReference type="Proteomes" id="UP000184526"/>
    </source>
</evidence>
<evidence type="ECO:0000313" key="3">
    <source>
        <dbReference type="EMBL" id="SHI04324.1"/>
    </source>
</evidence>